<dbReference type="AlphaFoldDB" id="A0A5C6MEG9"/>
<evidence type="ECO:0000313" key="3">
    <source>
        <dbReference type="Proteomes" id="UP000324091"/>
    </source>
</evidence>
<reference evidence="2 3" key="1">
    <citation type="submission" date="2019-04" db="EMBL/GenBank/DDBJ databases">
        <title>Chromosome genome assembly for Takifugu flavidus.</title>
        <authorList>
            <person name="Xiao S."/>
        </authorList>
    </citation>
    <scope>NUCLEOTIDE SEQUENCE [LARGE SCALE GENOMIC DNA]</scope>
    <source>
        <strain evidence="2">HTHZ2018</strain>
        <tissue evidence="2">Muscle</tissue>
    </source>
</reference>
<feature type="compositionally biased region" description="Basic and acidic residues" evidence="1">
    <location>
        <begin position="68"/>
        <end position="81"/>
    </location>
</feature>
<evidence type="ECO:0000313" key="2">
    <source>
        <dbReference type="EMBL" id="TWW53099.1"/>
    </source>
</evidence>
<feature type="compositionally biased region" description="Polar residues" evidence="1">
    <location>
        <begin position="174"/>
        <end position="185"/>
    </location>
</feature>
<feature type="region of interest" description="Disordered" evidence="1">
    <location>
        <begin position="155"/>
        <end position="185"/>
    </location>
</feature>
<evidence type="ECO:0000256" key="1">
    <source>
        <dbReference type="SAM" id="MobiDB-lite"/>
    </source>
</evidence>
<comment type="caution">
    <text evidence="2">The sequence shown here is derived from an EMBL/GenBank/DDBJ whole genome shotgun (WGS) entry which is preliminary data.</text>
</comment>
<keyword evidence="3" id="KW-1185">Reference proteome</keyword>
<organism evidence="2 3">
    <name type="scientific">Takifugu flavidus</name>
    <name type="common">sansaifugu</name>
    <dbReference type="NCBI Taxonomy" id="433684"/>
    <lineage>
        <taxon>Eukaryota</taxon>
        <taxon>Metazoa</taxon>
        <taxon>Chordata</taxon>
        <taxon>Craniata</taxon>
        <taxon>Vertebrata</taxon>
        <taxon>Euteleostomi</taxon>
        <taxon>Actinopterygii</taxon>
        <taxon>Neopterygii</taxon>
        <taxon>Teleostei</taxon>
        <taxon>Neoteleostei</taxon>
        <taxon>Acanthomorphata</taxon>
        <taxon>Eupercaria</taxon>
        <taxon>Tetraodontiformes</taxon>
        <taxon>Tetradontoidea</taxon>
        <taxon>Tetraodontidae</taxon>
        <taxon>Takifugu</taxon>
    </lineage>
</organism>
<name>A0A5C6MEG9_9TELE</name>
<dbReference type="Proteomes" id="UP000324091">
    <property type="component" value="Unassembled WGS sequence"/>
</dbReference>
<feature type="compositionally biased region" description="Low complexity" evidence="1">
    <location>
        <begin position="26"/>
        <end position="36"/>
    </location>
</feature>
<protein>
    <submittedName>
        <fullName evidence="2">Uncharacterized protein</fullName>
    </submittedName>
</protein>
<accession>A0A5C6MEG9</accession>
<sequence>MPAHRESCLGTGGKASRRPRGRSDKASSVLARASSVLEDRKPLRPTGVRRRDEKCEISGGDSAPASTRRVDRAAGWRSQESVRESRLSAAELLGRAASVGVPASTSARPPAAGPFLSRTGAVATAQRCGRAGSRRVSAVFGAAAESDVMEMLGPVLRSDQGSNNGTRPPDGVKTGTQLNFGISFR</sequence>
<feature type="region of interest" description="Disordered" evidence="1">
    <location>
        <begin position="1"/>
        <end position="81"/>
    </location>
</feature>
<dbReference type="EMBL" id="RHFK02000812">
    <property type="protein sequence ID" value="TWW53099.1"/>
    <property type="molecule type" value="Genomic_DNA"/>
</dbReference>
<proteinExistence type="predicted"/>
<gene>
    <name evidence="2" type="ORF">D4764_0165960</name>
</gene>